<keyword evidence="5 8" id="KW-0472">Membrane</keyword>
<proteinExistence type="predicted"/>
<dbReference type="PANTHER" id="PTHR46876">
    <property type="entry name" value="LOW-DENSITY LIPOPROTEIN RECEPTOR-RELATED PROTEIN 11"/>
    <property type="match status" value="1"/>
</dbReference>
<evidence type="ECO:0000313" key="11">
    <source>
        <dbReference type="Ensembl" id="ENSGMOP00000005018.2"/>
    </source>
</evidence>
<dbReference type="CTD" id="100287284"/>
<comment type="subcellular location">
    <subcellularLocation>
        <location evidence="1">Membrane</location>
        <topology evidence="1">Single-pass type I membrane protein</topology>
    </subcellularLocation>
</comment>
<dbReference type="PROSITE" id="PS50986">
    <property type="entry name" value="MANSC"/>
    <property type="match status" value="1"/>
</dbReference>
<reference evidence="11" key="1">
    <citation type="submission" date="2025-08" db="UniProtKB">
        <authorList>
            <consortium name="Ensembl"/>
        </authorList>
    </citation>
    <scope>IDENTIFICATION</scope>
</reference>
<feature type="region of interest" description="Disordered" evidence="7">
    <location>
        <begin position="171"/>
        <end position="273"/>
    </location>
</feature>
<keyword evidence="12" id="KW-1185">Reference proteome</keyword>
<evidence type="ECO:0000256" key="9">
    <source>
        <dbReference type="SAM" id="SignalP"/>
    </source>
</evidence>
<name>A0A8C4Z2N5_GADMO</name>
<accession>A0A8C4Z2N5</accession>
<protein>
    <recommendedName>
        <fullName evidence="10">MANSC domain-containing protein</fullName>
    </recommendedName>
</protein>
<dbReference type="OrthoDB" id="9447308at2759"/>
<keyword evidence="4 8" id="KW-1133">Transmembrane helix</keyword>
<feature type="region of interest" description="Disordered" evidence="7">
    <location>
        <begin position="305"/>
        <end position="408"/>
    </location>
</feature>
<dbReference type="GeneTree" id="ENSGT00940000153377"/>
<reference evidence="11" key="2">
    <citation type="submission" date="2025-09" db="UniProtKB">
        <authorList>
            <consortium name="Ensembl"/>
        </authorList>
    </citation>
    <scope>IDENTIFICATION</scope>
</reference>
<dbReference type="AlphaFoldDB" id="A0A8C4Z2N5"/>
<evidence type="ECO:0000256" key="2">
    <source>
        <dbReference type="ARBA" id="ARBA00022692"/>
    </source>
</evidence>
<evidence type="ECO:0000256" key="5">
    <source>
        <dbReference type="ARBA" id="ARBA00023136"/>
    </source>
</evidence>
<keyword evidence="6" id="KW-0325">Glycoprotein</keyword>
<gene>
    <name evidence="11" type="primary">mansc4</name>
</gene>
<feature type="transmembrane region" description="Helical" evidence="8">
    <location>
        <begin position="419"/>
        <end position="443"/>
    </location>
</feature>
<sequence length="476" mass="51802">MRTCRSDRNSTWFEEIHIMRVQCGVLTLLSLVCGAEASRCSPTSYYKNCWIRRFPGVFIDVEESQRRGAQLLQNYQEDSALKCSRTCCLTRNFSCNLAIFQYDTVQENANCYHLHCPTLESCILTHRGNVVLYNITKGVDPDLLVFGKYFTSNVRVLPHLYTRINASEPLASDKRQFNRPPRQPSKPVTPAMPVNPDSSRRTGTASTRTATTRTMGTSSANTPRSSIQPTTSQTTLPSPTDLSPLGSRPTTDPAADSPQTQAHQTVPGTPVAPLTATIIKTTTTTTRHIFLDQTSPQTDYKELIAESPRVSSSSTKQDTTRSIPYPSLPTPPSSQRGTDTPAAVSDSSQATSMTSAATPSAAPLANAESGNQYAAENETIGGPVGRNLTAVGNGEGGPWTNGAEGDGEGTEWHVAAHTLLVMGATCVTVLLSCCCTVLAVVSWRGRRKRKGRYRTTWRGKGESMRLIKYVLIREGS</sequence>
<dbReference type="GO" id="GO:0016020">
    <property type="term" value="C:membrane"/>
    <property type="evidence" value="ECO:0007669"/>
    <property type="project" value="UniProtKB-SubCell"/>
</dbReference>
<evidence type="ECO:0000256" key="3">
    <source>
        <dbReference type="ARBA" id="ARBA00022729"/>
    </source>
</evidence>
<organism evidence="11 12">
    <name type="scientific">Gadus morhua</name>
    <name type="common">Atlantic cod</name>
    <dbReference type="NCBI Taxonomy" id="8049"/>
    <lineage>
        <taxon>Eukaryota</taxon>
        <taxon>Metazoa</taxon>
        <taxon>Chordata</taxon>
        <taxon>Craniata</taxon>
        <taxon>Vertebrata</taxon>
        <taxon>Euteleostomi</taxon>
        <taxon>Actinopterygii</taxon>
        <taxon>Neopterygii</taxon>
        <taxon>Teleostei</taxon>
        <taxon>Neoteleostei</taxon>
        <taxon>Acanthomorphata</taxon>
        <taxon>Zeiogadaria</taxon>
        <taxon>Gadariae</taxon>
        <taxon>Gadiformes</taxon>
        <taxon>Gadoidei</taxon>
        <taxon>Gadidae</taxon>
        <taxon>Gadus</taxon>
    </lineage>
</organism>
<evidence type="ECO:0000259" key="10">
    <source>
        <dbReference type="PROSITE" id="PS50986"/>
    </source>
</evidence>
<dbReference type="PANTHER" id="PTHR46876:SF1">
    <property type="entry name" value="LOW-DENSITY LIPOPROTEIN RECEPTOR-RELATED PROTEIN 11"/>
    <property type="match status" value="1"/>
</dbReference>
<dbReference type="OMA" id="NCVHLHC"/>
<evidence type="ECO:0000313" key="12">
    <source>
        <dbReference type="Proteomes" id="UP000694546"/>
    </source>
</evidence>
<evidence type="ECO:0000256" key="4">
    <source>
        <dbReference type="ARBA" id="ARBA00022989"/>
    </source>
</evidence>
<feature type="compositionally biased region" description="Low complexity" evidence="7">
    <location>
        <begin position="201"/>
        <end position="247"/>
    </location>
</feature>
<feature type="compositionally biased region" description="Polar residues" evidence="7">
    <location>
        <begin position="309"/>
        <end position="322"/>
    </location>
</feature>
<feature type="compositionally biased region" description="Low complexity" evidence="7">
    <location>
        <begin position="345"/>
        <end position="367"/>
    </location>
</feature>
<feature type="domain" description="MANSC" evidence="10">
    <location>
        <begin position="53"/>
        <end position="133"/>
    </location>
</feature>
<dbReference type="KEGG" id="gmh:115550717"/>
<dbReference type="InterPro" id="IPR011106">
    <property type="entry name" value="MANSC_N"/>
</dbReference>
<keyword evidence="3 9" id="KW-0732">Signal</keyword>
<evidence type="ECO:0000256" key="8">
    <source>
        <dbReference type="SAM" id="Phobius"/>
    </source>
</evidence>
<dbReference type="Proteomes" id="UP000694546">
    <property type="component" value="Chromosome 9"/>
</dbReference>
<feature type="chain" id="PRO_5034284607" description="MANSC domain-containing protein" evidence="9">
    <location>
        <begin position="38"/>
        <end position="476"/>
    </location>
</feature>
<dbReference type="RefSeq" id="XP_030221852.1">
    <property type="nucleotide sequence ID" value="XM_030365992.1"/>
</dbReference>
<feature type="compositionally biased region" description="Polar residues" evidence="7">
    <location>
        <begin position="257"/>
        <end position="267"/>
    </location>
</feature>
<dbReference type="InterPro" id="IPR013980">
    <property type="entry name" value="MANSC_dom"/>
</dbReference>
<feature type="signal peptide" evidence="9">
    <location>
        <begin position="1"/>
        <end position="37"/>
    </location>
</feature>
<evidence type="ECO:0000256" key="1">
    <source>
        <dbReference type="ARBA" id="ARBA00004479"/>
    </source>
</evidence>
<keyword evidence="2 8" id="KW-0812">Transmembrane</keyword>
<dbReference type="Ensembl" id="ENSGMOT00000005163.2">
    <property type="protein sequence ID" value="ENSGMOP00000005018.2"/>
    <property type="gene ID" value="ENSGMOG00000004735.2"/>
</dbReference>
<dbReference type="Pfam" id="PF07502">
    <property type="entry name" value="MANEC"/>
    <property type="match status" value="1"/>
</dbReference>
<evidence type="ECO:0000256" key="7">
    <source>
        <dbReference type="SAM" id="MobiDB-lite"/>
    </source>
</evidence>
<dbReference type="SMART" id="SM00765">
    <property type="entry name" value="MANEC"/>
    <property type="match status" value="1"/>
</dbReference>
<dbReference type="GeneID" id="115550717"/>
<evidence type="ECO:0000256" key="6">
    <source>
        <dbReference type="ARBA" id="ARBA00023180"/>
    </source>
</evidence>